<sequence length="67" mass="7471">MNGVELDSLPIDGSALRVEILIEESWINSFLDEKQIIVPIDDNIHLTNLKMSLEGGLLNLNCQYSGE</sequence>
<evidence type="ECO:0000313" key="1">
    <source>
        <dbReference type="EMBL" id="MBK9981565.1"/>
    </source>
</evidence>
<dbReference type="EMBL" id="JADKGY010000001">
    <property type="protein sequence ID" value="MBK9981565.1"/>
    <property type="molecule type" value="Genomic_DNA"/>
</dbReference>
<organism evidence="1 2">
    <name type="scientific">Candidatus Opimibacter skivensis</name>
    <dbReference type="NCBI Taxonomy" id="2982028"/>
    <lineage>
        <taxon>Bacteria</taxon>
        <taxon>Pseudomonadati</taxon>
        <taxon>Bacteroidota</taxon>
        <taxon>Saprospiria</taxon>
        <taxon>Saprospirales</taxon>
        <taxon>Saprospiraceae</taxon>
        <taxon>Candidatus Opimibacter</taxon>
    </lineage>
</organism>
<accession>A0A9D7XMU6</accession>
<gene>
    <name evidence="1" type="ORF">IPP15_03930</name>
</gene>
<name>A0A9D7XMU6_9BACT</name>
<protein>
    <submittedName>
        <fullName evidence="1">Uncharacterized protein</fullName>
    </submittedName>
</protein>
<dbReference type="AlphaFoldDB" id="A0A9D7XMU6"/>
<reference evidence="1 2" key="1">
    <citation type="submission" date="2020-10" db="EMBL/GenBank/DDBJ databases">
        <title>Connecting structure to function with the recovery of over 1000 high-quality activated sludge metagenome-assembled genomes encoding full-length rRNA genes using long-read sequencing.</title>
        <authorList>
            <person name="Singleton C.M."/>
            <person name="Petriglieri F."/>
            <person name="Kristensen J.M."/>
            <person name="Kirkegaard R.H."/>
            <person name="Michaelsen T.Y."/>
            <person name="Andersen M.H."/>
            <person name="Karst S.M."/>
            <person name="Dueholm M.S."/>
            <person name="Nielsen P.H."/>
            <person name="Albertsen M."/>
        </authorList>
    </citation>
    <scope>NUCLEOTIDE SEQUENCE [LARGE SCALE GENOMIC DNA]</scope>
    <source>
        <strain evidence="1">Ribe_18-Q3-R11-54_MAXAC.273</strain>
    </source>
</reference>
<proteinExistence type="predicted"/>
<dbReference type="Proteomes" id="UP000808337">
    <property type="component" value="Unassembled WGS sequence"/>
</dbReference>
<comment type="caution">
    <text evidence="1">The sequence shown here is derived from an EMBL/GenBank/DDBJ whole genome shotgun (WGS) entry which is preliminary data.</text>
</comment>
<evidence type="ECO:0000313" key="2">
    <source>
        <dbReference type="Proteomes" id="UP000808337"/>
    </source>
</evidence>